<comment type="caution">
    <text evidence="2">The sequence shown here is derived from an EMBL/GenBank/DDBJ whole genome shotgun (WGS) entry which is preliminary data.</text>
</comment>
<protein>
    <submittedName>
        <fullName evidence="2">Uncharacterized protein</fullName>
    </submittedName>
</protein>
<feature type="compositionally biased region" description="Polar residues" evidence="1">
    <location>
        <begin position="30"/>
        <end position="41"/>
    </location>
</feature>
<feature type="region of interest" description="Disordered" evidence="1">
    <location>
        <begin position="23"/>
        <end position="47"/>
    </location>
</feature>
<reference evidence="2 3" key="1">
    <citation type="submission" date="2024-02" db="EMBL/GenBank/DDBJ databases">
        <title>De novo assembly and annotation of 12 fungi associated with fruit tree decline syndrome in Ontario, Canada.</title>
        <authorList>
            <person name="Sulman M."/>
            <person name="Ellouze W."/>
            <person name="Ilyukhin E."/>
        </authorList>
    </citation>
    <scope>NUCLEOTIDE SEQUENCE [LARGE SCALE GENOMIC DNA]</scope>
    <source>
        <strain evidence="2 3">M1-105</strain>
    </source>
</reference>
<dbReference type="EMBL" id="JAJVDC020000387">
    <property type="protein sequence ID" value="KAL1614448.1"/>
    <property type="molecule type" value="Genomic_DNA"/>
</dbReference>
<evidence type="ECO:0000313" key="2">
    <source>
        <dbReference type="EMBL" id="KAL1614448.1"/>
    </source>
</evidence>
<gene>
    <name evidence="2" type="ORF">SLS56_012095</name>
</gene>
<evidence type="ECO:0000313" key="3">
    <source>
        <dbReference type="Proteomes" id="UP001521116"/>
    </source>
</evidence>
<keyword evidence="3" id="KW-1185">Reference proteome</keyword>
<feature type="region of interest" description="Disordered" evidence="1">
    <location>
        <begin position="315"/>
        <end position="339"/>
    </location>
</feature>
<sequence length="425" mass="47972">MSERLPNLSFETAFWAQFDGLDSPTGDALETQTEQASTGSPAPSDVEAVSDLVPTGQSQLRHGHDSLPLLQPADWSQDKTYNEKPPICIHYSIEWKLTVNNKLLTRKLPQNKSFRADDTAIVVSVTDRTERDLVKRFDELDIDWTILEKQLNTWSHLFRAGKRLRIDISFHYLETGDTVGASTRQGTKRGYSSASQYMLSERAMQLDAEEDAVGHPSIWRDVYNLMRCPGPPCNLGPHCWRDSVGKKHYKLRTHHLKSLIKHVEQGAALRTHDDVPDDIREQLYAEEQQDAEHRRKRRASSLAGYPPINITNVLPSQAAGLDPGAPTPASAGAVQSRPPTCLEIPGPRDIAVMRYSEWQRSQVSNTALKMEYQKACDLTLAEGLDLELVWEDQHADFYIQKGVKSGVARRFVRDIEVWAKQHNIA</sequence>
<dbReference type="Proteomes" id="UP001521116">
    <property type="component" value="Unassembled WGS sequence"/>
</dbReference>
<name>A0ABR3S9T2_9PEZI</name>
<proteinExistence type="predicted"/>
<organism evidence="2 3">
    <name type="scientific">Neofusicoccum ribis</name>
    <dbReference type="NCBI Taxonomy" id="45134"/>
    <lineage>
        <taxon>Eukaryota</taxon>
        <taxon>Fungi</taxon>
        <taxon>Dikarya</taxon>
        <taxon>Ascomycota</taxon>
        <taxon>Pezizomycotina</taxon>
        <taxon>Dothideomycetes</taxon>
        <taxon>Dothideomycetes incertae sedis</taxon>
        <taxon>Botryosphaeriales</taxon>
        <taxon>Botryosphaeriaceae</taxon>
        <taxon>Neofusicoccum</taxon>
    </lineage>
</organism>
<accession>A0ABR3S9T2</accession>
<evidence type="ECO:0000256" key="1">
    <source>
        <dbReference type="SAM" id="MobiDB-lite"/>
    </source>
</evidence>